<accession>A0A857N4J7</accession>
<feature type="transmembrane region" description="Helical" evidence="1">
    <location>
        <begin position="37"/>
        <end position="57"/>
    </location>
</feature>
<dbReference type="AlphaFoldDB" id="A0A857N4J7"/>
<name>A0A857N4J7_9BACT</name>
<keyword evidence="1" id="KW-0812">Transmembrane</keyword>
<reference evidence="3" key="1">
    <citation type="journal article" date="2020" name="Microorganisms">
        <title>Complete Genome of a Member of a New Bacterial Lineage in the Microgenomates Group Reveals an Unusual Nucleotide Composition Disparity Between Two Strands of DNA and Limited Metabolic Potential.</title>
        <authorList>
            <person name="Kadnikov V.V."/>
            <person name="Mardanov A.V."/>
            <person name="Beletsky A.V."/>
            <person name="Karnachuk O.V."/>
            <person name="Ravin N.V."/>
        </authorList>
    </citation>
    <scope>NUCLEOTIDE SEQUENCE [LARGE SCALE GENOMIC DNA]</scope>
</reference>
<protein>
    <submittedName>
        <fullName evidence="2">Uncharacterized protein</fullName>
    </submittedName>
</protein>
<keyword evidence="1" id="KW-0472">Membrane</keyword>
<dbReference type="RefSeq" id="WP_161931543.1">
    <property type="nucleotide sequence ID" value="NZ_CP047901.1"/>
</dbReference>
<evidence type="ECO:0000313" key="3">
    <source>
        <dbReference type="Proteomes" id="UP000463983"/>
    </source>
</evidence>
<dbReference type="Proteomes" id="UP000463983">
    <property type="component" value="Chromosome"/>
</dbReference>
<feature type="transmembrane region" description="Helical" evidence="1">
    <location>
        <begin position="77"/>
        <end position="96"/>
    </location>
</feature>
<dbReference type="EMBL" id="CP047901">
    <property type="protein sequence ID" value="QHO63145.1"/>
    <property type="molecule type" value="Genomic_DNA"/>
</dbReference>
<keyword evidence="3" id="KW-1185">Reference proteome</keyword>
<dbReference type="KEGG" id="caqa:MICH65_0164"/>
<evidence type="ECO:0000313" key="2">
    <source>
        <dbReference type="EMBL" id="QHO63145.1"/>
    </source>
</evidence>
<gene>
    <name evidence="2" type="ORF">MICH65_0164</name>
</gene>
<organism evidence="2 3">
    <name type="scientific">Candidatus Chazhemtobacterium aquaticus</name>
    <dbReference type="NCBI Taxonomy" id="2715735"/>
    <lineage>
        <taxon>Bacteria</taxon>
        <taxon>Candidatus Chazhemtobacteraceae</taxon>
        <taxon>Candidatus Chazhemtobacterium</taxon>
    </lineage>
</organism>
<evidence type="ECO:0000256" key="1">
    <source>
        <dbReference type="SAM" id="Phobius"/>
    </source>
</evidence>
<feature type="transmembrane region" description="Helical" evidence="1">
    <location>
        <begin position="6"/>
        <end position="25"/>
    </location>
</feature>
<keyword evidence="1" id="KW-1133">Transmembrane helix</keyword>
<proteinExistence type="predicted"/>
<sequence>MSKNPILNALTATAYITLVSSIMYYGTQFAPKNDSFLAPIAMLSLFTLSAAVMGYLFCYQPLLLLFAKKQKAALNLFLQTLAIFAVTTILFLLLLFSGLI</sequence>